<dbReference type="RefSeq" id="WP_268758509.1">
    <property type="nucleotide sequence ID" value="NZ_CP113836.1"/>
</dbReference>
<dbReference type="EMBL" id="CP113836">
    <property type="protein sequence ID" value="WAL68416.1"/>
    <property type="molecule type" value="Genomic_DNA"/>
</dbReference>
<evidence type="ECO:0000256" key="1">
    <source>
        <dbReference type="SAM" id="Phobius"/>
    </source>
</evidence>
<reference evidence="2" key="1">
    <citation type="submission" date="2022-11" db="EMBL/GenBank/DDBJ databases">
        <authorList>
            <person name="Mo P."/>
        </authorList>
    </citation>
    <scope>NUCLEOTIDE SEQUENCE</scope>
    <source>
        <strain evidence="2">HUAS 11-8</strain>
    </source>
</reference>
<keyword evidence="3" id="KW-1185">Reference proteome</keyword>
<evidence type="ECO:0000313" key="3">
    <source>
        <dbReference type="Proteomes" id="UP001163203"/>
    </source>
</evidence>
<protein>
    <recommendedName>
        <fullName evidence="4">Mce-associated membrane protein</fullName>
    </recommendedName>
</protein>
<evidence type="ECO:0008006" key="4">
    <source>
        <dbReference type="Google" id="ProtNLM"/>
    </source>
</evidence>
<feature type="transmembrane region" description="Helical" evidence="1">
    <location>
        <begin position="23"/>
        <end position="46"/>
    </location>
</feature>
<keyword evidence="1" id="KW-0472">Membrane</keyword>
<proteinExistence type="predicted"/>
<keyword evidence="1" id="KW-1133">Transmembrane helix</keyword>
<gene>
    <name evidence="2" type="ORF">ORV05_11800</name>
</gene>
<accession>A0ABY7BC11</accession>
<organism evidence="2 3">
    <name type="scientific">Amycolatopsis cynarae</name>
    <dbReference type="NCBI Taxonomy" id="2995223"/>
    <lineage>
        <taxon>Bacteria</taxon>
        <taxon>Bacillati</taxon>
        <taxon>Actinomycetota</taxon>
        <taxon>Actinomycetes</taxon>
        <taxon>Pseudonocardiales</taxon>
        <taxon>Pseudonocardiaceae</taxon>
        <taxon>Amycolatopsis</taxon>
    </lineage>
</organism>
<sequence>MTLPPQPGPTGSTQPPKHDTGKVLALLTGIVAAILVLVLGVGGFVWPGFFTASRSDPTSVAESFADAIKSADTAAALRLVCPAQQGDKGILDAGSGREELLGALPAAVRAAMTITNRVTMAQVRGQAVTTGTTATAIVHVEGSLHAESTPGSHLPTLTDRPYSRDTRLKLQQQDGKWCVSGATTP</sequence>
<keyword evidence="1" id="KW-0812">Transmembrane</keyword>
<name>A0ABY7BC11_9PSEU</name>
<evidence type="ECO:0000313" key="2">
    <source>
        <dbReference type="EMBL" id="WAL68416.1"/>
    </source>
</evidence>
<dbReference type="Proteomes" id="UP001163203">
    <property type="component" value="Chromosome"/>
</dbReference>